<protein>
    <recommendedName>
        <fullName evidence="3">Antitoxin</fullName>
    </recommendedName>
</protein>
<comment type="caution">
    <text evidence="1">The sequence shown here is derived from an EMBL/GenBank/DDBJ whole genome shotgun (WGS) entry which is preliminary data.</text>
</comment>
<dbReference type="Proteomes" id="UP000196560">
    <property type="component" value="Unassembled WGS sequence"/>
</dbReference>
<accession>A0A1Y3U8A7</accession>
<sequence length="73" mass="8350">MKSFDISIMSDNPEAFYDMCLAAREPIALTENGERKLVAMSASVFKEFDKAMHREEQRLADATRVHDKSPTRD</sequence>
<evidence type="ECO:0008006" key="3">
    <source>
        <dbReference type="Google" id="ProtNLM"/>
    </source>
</evidence>
<keyword evidence="2" id="KW-1185">Reference proteome</keyword>
<proteinExistence type="predicted"/>
<name>A0A1Y3U8A7_9ACTN</name>
<dbReference type="EMBL" id="NFHO01000004">
    <property type="protein sequence ID" value="OUN43418.1"/>
    <property type="molecule type" value="Genomic_DNA"/>
</dbReference>
<gene>
    <name evidence="1" type="ORF">B5G21_04595</name>
</gene>
<evidence type="ECO:0000313" key="2">
    <source>
        <dbReference type="Proteomes" id="UP000196560"/>
    </source>
</evidence>
<evidence type="ECO:0000313" key="1">
    <source>
        <dbReference type="EMBL" id="OUN43418.1"/>
    </source>
</evidence>
<organism evidence="1 2">
    <name type="scientific">Enorma massiliensis</name>
    <dbReference type="NCBI Taxonomy" id="1472761"/>
    <lineage>
        <taxon>Bacteria</taxon>
        <taxon>Bacillati</taxon>
        <taxon>Actinomycetota</taxon>
        <taxon>Coriobacteriia</taxon>
        <taxon>Coriobacteriales</taxon>
        <taxon>Coriobacteriaceae</taxon>
        <taxon>Enorma</taxon>
    </lineage>
</organism>
<dbReference type="AlphaFoldDB" id="A0A1Y3U8A7"/>
<reference evidence="2" key="1">
    <citation type="submission" date="2017-04" db="EMBL/GenBank/DDBJ databases">
        <title>Function of individual gut microbiota members based on whole genome sequencing of pure cultures obtained from chicken caecum.</title>
        <authorList>
            <person name="Medvecky M."/>
            <person name="Cejkova D."/>
            <person name="Polansky O."/>
            <person name="Karasova D."/>
            <person name="Kubasova T."/>
            <person name="Cizek A."/>
            <person name="Rychlik I."/>
        </authorList>
    </citation>
    <scope>NUCLEOTIDE SEQUENCE [LARGE SCALE GENOMIC DNA]</scope>
    <source>
        <strain evidence="2">An70</strain>
    </source>
</reference>
<dbReference type="RefSeq" id="WP_087186213.1">
    <property type="nucleotide sequence ID" value="NZ_DBEYNO010000026.1"/>
</dbReference>